<feature type="signal peptide" evidence="4">
    <location>
        <begin position="1"/>
        <end position="21"/>
    </location>
</feature>
<keyword evidence="3" id="KW-1133">Transmembrane helix</keyword>
<dbReference type="GO" id="GO:0003677">
    <property type="term" value="F:DNA binding"/>
    <property type="evidence" value="ECO:0007669"/>
    <property type="project" value="InterPro"/>
</dbReference>
<keyword evidence="3" id="KW-0812">Transmembrane</keyword>
<dbReference type="PANTHER" id="PTHR10098:SF108">
    <property type="entry name" value="TETRATRICOPEPTIDE REPEAT PROTEIN 28"/>
    <property type="match status" value="1"/>
</dbReference>
<evidence type="ECO:0000256" key="3">
    <source>
        <dbReference type="SAM" id="Phobius"/>
    </source>
</evidence>
<dbReference type="InterPro" id="IPR016032">
    <property type="entry name" value="Sig_transdc_resp-reg_C-effctor"/>
</dbReference>
<organism evidence="5 6">
    <name type="scientific">Dyadobacter pollutisoli</name>
    <dbReference type="NCBI Taxonomy" id="2910158"/>
    <lineage>
        <taxon>Bacteria</taxon>
        <taxon>Pseudomonadati</taxon>
        <taxon>Bacteroidota</taxon>
        <taxon>Cytophagia</taxon>
        <taxon>Cytophagales</taxon>
        <taxon>Spirosomataceae</taxon>
        <taxon>Dyadobacter</taxon>
    </lineage>
</organism>
<keyword evidence="1" id="KW-0802">TPR repeat</keyword>
<dbReference type="InterPro" id="IPR019734">
    <property type="entry name" value="TPR_rpt"/>
</dbReference>
<dbReference type="EMBL" id="CP112998">
    <property type="protein sequence ID" value="WAC14046.1"/>
    <property type="molecule type" value="Genomic_DNA"/>
</dbReference>
<proteinExistence type="predicted"/>
<feature type="repeat" description="TPR" evidence="1">
    <location>
        <begin position="188"/>
        <end position="221"/>
    </location>
</feature>
<dbReference type="GO" id="GO:0006355">
    <property type="term" value="P:regulation of DNA-templated transcription"/>
    <property type="evidence" value="ECO:0007669"/>
    <property type="project" value="InterPro"/>
</dbReference>
<keyword evidence="6" id="KW-1185">Reference proteome</keyword>
<dbReference type="RefSeq" id="WP_244818846.1">
    <property type="nucleotide sequence ID" value="NZ_CP112998.1"/>
</dbReference>
<dbReference type="PROSITE" id="PS50005">
    <property type="entry name" value="TPR"/>
    <property type="match status" value="1"/>
</dbReference>
<feature type="transmembrane region" description="Helical" evidence="3">
    <location>
        <begin position="337"/>
        <end position="358"/>
    </location>
</feature>
<name>A0A9E8NFK9_9BACT</name>
<dbReference type="PANTHER" id="PTHR10098">
    <property type="entry name" value="RAPSYN-RELATED"/>
    <property type="match status" value="1"/>
</dbReference>
<dbReference type="SUPFAM" id="SSF46894">
    <property type="entry name" value="C-terminal effector domain of the bipartite response regulators"/>
    <property type="match status" value="1"/>
</dbReference>
<dbReference type="Pfam" id="PF13424">
    <property type="entry name" value="TPR_12"/>
    <property type="match status" value="1"/>
</dbReference>
<evidence type="ECO:0000313" key="6">
    <source>
        <dbReference type="Proteomes" id="UP001164653"/>
    </source>
</evidence>
<sequence>MKQQVFIILLLWTCIHGHSNAQNTPSFSASRDNRDRIESGFRSPDSLLLATKDKYNQAIKENDELKAAGYLQQMGRILFASGHYPQSLDYLLKADKIYRSRQAANLLAENLKVLGELYYRSKQTALARKQYDEALLYYQKQKNEAGKADTYGRIGHLYEKKQLYDSAFYFQHKALEGYQQQNHQPGLAKIYENLGSIYEDQERYDSAYSNFSKAYLLNEAQHNERAQIEVLNNLGDVLRKTGKFREGLAYSFQALNLARKKGEFYQLSGAYNDVAKAYNFLNRNDSAFYYLAMSREYMSEIYSQESNKQLALLQTLYDIEKKDSEIDKLVQARKTDLLISASIGVMIVLVIFIAGLIISRQKLKFRNEQKLHAQSKQVYEARSQLMEADLENKRLLEENLKQQLEIKTKELTSYTLHVIRKNQLLEELQSALDGLAKDDKRDQKKQIRQLSEQISQGLSDDLHWEEFRTIFEQVHQSFFDRLQLVSEPLTSNDLRLVALIKMNLTSTDMATLLGVSQDSLRVMRHRLRKKLNLPQGDNLSTYIQSI</sequence>
<dbReference type="SMART" id="SM00028">
    <property type="entry name" value="TPR"/>
    <property type="match status" value="5"/>
</dbReference>
<gene>
    <name evidence="5" type="ORF">ON006_08805</name>
</gene>
<feature type="coiled-coil region" evidence="2">
    <location>
        <begin position="378"/>
        <end position="410"/>
    </location>
</feature>
<dbReference type="AlphaFoldDB" id="A0A9E8NFK9"/>
<keyword evidence="3" id="KW-0472">Membrane</keyword>
<evidence type="ECO:0000256" key="2">
    <source>
        <dbReference type="SAM" id="Coils"/>
    </source>
</evidence>
<dbReference type="InterPro" id="IPR011990">
    <property type="entry name" value="TPR-like_helical_dom_sf"/>
</dbReference>
<dbReference type="KEGG" id="dpf:ON006_08805"/>
<evidence type="ECO:0000256" key="1">
    <source>
        <dbReference type="PROSITE-ProRule" id="PRU00339"/>
    </source>
</evidence>
<dbReference type="Gene3D" id="1.25.40.10">
    <property type="entry name" value="Tetratricopeptide repeat domain"/>
    <property type="match status" value="2"/>
</dbReference>
<dbReference type="Proteomes" id="UP001164653">
    <property type="component" value="Chromosome"/>
</dbReference>
<evidence type="ECO:0000313" key="5">
    <source>
        <dbReference type="EMBL" id="WAC14046.1"/>
    </source>
</evidence>
<keyword evidence="4" id="KW-0732">Signal</keyword>
<keyword evidence="2" id="KW-0175">Coiled coil</keyword>
<reference evidence="5" key="1">
    <citation type="submission" date="2022-11" db="EMBL/GenBank/DDBJ databases">
        <title>Dyadobacter pollutisoli sp. nov., isolated from plastic dumped soil.</title>
        <authorList>
            <person name="Kim J.M."/>
            <person name="Kim K.R."/>
            <person name="Lee J.K."/>
            <person name="Hao L."/>
            <person name="Jeon C.O."/>
        </authorList>
    </citation>
    <scope>NUCLEOTIDE SEQUENCE</scope>
    <source>
        <strain evidence="5">U1</strain>
    </source>
</reference>
<dbReference type="SUPFAM" id="SSF48452">
    <property type="entry name" value="TPR-like"/>
    <property type="match status" value="1"/>
</dbReference>
<protein>
    <submittedName>
        <fullName evidence="5">Tetratricopeptide repeat protein</fullName>
    </submittedName>
</protein>
<evidence type="ECO:0000256" key="4">
    <source>
        <dbReference type="SAM" id="SignalP"/>
    </source>
</evidence>
<accession>A0A9E8NFK9</accession>
<feature type="chain" id="PRO_5038651010" evidence="4">
    <location>
        <begin position="22"/>
        <end position="546"/>
    </location>
</feature>